<protein>
    <submittedName>
        <fullName evidence="1">Uncharacterized protein</fullName>
    </submittedName>
</protein>
<organism evidence="1">
    <name type="scientific">marine sediment metagenome</name>
    <dbReference type="NCBI Taxonomy" id="412755"/>
    <lineage>
        <taxon>unclassified sequences</taxon>
        <taxon>metagenomes</taxon>
        <taxon>ecological metagenomes</taxon>
    </lineage>
</organism>
<accession>A0A0F9K2R5</accession>
<reference evidence="1" key="1">
    <citation type="journal article" date="2015" name="Nature">
        <title>Complex archaea that bridge the gap between prokaryotes and eukaryotes.</title>
        <authorList>
            <person name="Spang A."/>
            <person name="Saw J.H."/>
            <person name="Jorgensen S.L."/>
            <person name="Zaremba-Niedzwiedzka K."/>
            <person name="Martijn J."/>
            <person name="Lind A.E."/>
            <person name="van Eijk R."/>
            <person name="Schleper C."/>
            <person name="Guy L."/>
            <person name="Ettema T.J."/>
        </authorList>
    </citation>
    <scope>NUCLEOTIDE SEQUENCE</scope>
</reference>
<comment type="caution">
    <text evidence="1">The sequence shown here is derived from an EMBL/GenBank/DDBJ whole genome shotgun (WGS) entry which is preliminary data.</text>
</comment>
<gene>
    <name evidence="1" type="ORF">LCGC14_1753040</name>
</gene>
<evidence type="ECO:0000313" key="1">
    <source>
        <dbReference type="EMBL" id="KKM05538.1"/>
    </source>
</evidence>
<dbReference type="AlphaFoldDB" id="A0A0F9K2R5"/>
<proteinExistence type="predicted"/>
<sequence>MIIFVVRSICQPKLRLNFIEVNDMLKDKNGKDIVLEDYEASVGVKVQVNRTGQKLWVCIDGVAVLRVKSPLIAVTKS</sequence>
<dbReference type="EMBL" id="LAZR01016197">
    <property type="protein sequence ID" value="KKM05538.1"/>
    <property type="molecule type" value="Genomic_DNA"/>
</dbReference>
<name>A0A0F9K2R5_9ZZZZ</name>